<feature type="transmembrane region" description="Helical" evidence="8">
    <location>
        <begin position="387"/>
        <end position="412"/>
    </location>
</feature>
<feature type="transmembrane region" description="Helical" evidence="8">
    <location>
        <begin position="232"/>
        <end position="254"/>
    </location>
</feature>
<evidence type="ECO:0000256" key="7">
    <source>
        <dbReference type="ARBA" id="ARBA00023136"/>
    </source>
</evidence>
<evidence type="ECO:0000256" key="6">
    <source>
        <dbReference type="ARBA" id="ARBA00022989"/>
    </source>
</evidence>
<evidence type="ECO:0000256" key="4">
    <source>
        <dbReference type="ARBA" id="ARBA00022475"/>
    </source>
</evidence>
<dbReference type="EMBL" id="KZ454988">
    <property type="protein sequence ID" value="PKI85239.1"/>
    <property type="molecule type" value="Genomic_DNA"/>
</dbReference>
<keyword evidence="3" id="KW-0813">Transport</keyword>
<sequence length="459" mass="50782">MVLHGHAPGLVAQIDEEIRNPTTWQQEVREVSDVPPEPSAPGQNTRLQRVAYTLERATLHFSPSWFSATMGTGITATILYQMPYQFHGLRAIAYIVYVLNLVLFTLFMIISIVRYTKWPSVLRMMLMHPTQSMFTGTIVMSLSTLINMCALSFAEKWGNGMIVFTWVLWWINAVAAIFITVSLVVLKFTRHDHTLDLISGVLLLPVVPCVVASSTGALIAEVLPPAHARLTIVASYVLLGSGLGLGILIFALFFTRLTLFKVPPDALIVTIFLPLGMLGQGGFSLLRLADALYNVTKASGKGLESLEKFTSEYNMAMSLAVRGISTPVALMIWGFALVWVLIAATSLLDLWMVSALEFNLGWWGLIFPIGTFTMCAVQLGTTLDSTAFHVIGMALSMLIVLLWLLVFLMTLYKVFMGDLFVPPVVAGTSETVPKHVTMQRRYKYKARRGRRSDEAHSSA</sequence>
<reference evidence="9 10" key="1">
    <citation type="submission" date="2017-10" db="EMBL/GenBank/DDBJ databases">
        <title>A novel species of cold-tolerant Malassezia isolated from bats.</title>
        <authorList>
            <person name="Lorch J.M."/>
            <person name="Palmer J.M."/>
            <person name="Vanderwolf K.J."/>
            <person name="Schmidt K.Z."/>
            <person name="Verant M.L."/>
            <person name="Weller T.J."/>
            <person name="Blehert D.S."/>
        </authorList>
    </citation>
    <scope>NUCLEOTIDE SEQUENCE [LARGE SCALE GENOMIC DNA]</scope>
    <source>
        <strain evidence="9 10">NWHC:44797-103</strain>
    </source>
</reference>
<evidence type="ECO:0000313" key="9">
    <source>
        <dbReference type="EMBL" id="PKI85239.1"/>
    </source>
</evidence>
<dbReference type="CDD" id="cd09318">
    <property type="entry name" value="TDT_SSU1"/>
    <property type="match status" value="1"/>
</dbReference>
<dbReference type="Proteomes" id="UP000232875">
    <property type="component" value="Unassembled WGS sequence"/>
</dbReference>
<feature type="transmembrane region" description="Helical" evidence="8">
    <location>
        <begin position="198"/>
        <end position="220"/>
    </location>
</feature>
<evidence type="ECO:0000256" key="2">
    <source>
        <dbReference type="ARBA" id="ARBA00008566"/>
    </source>
</evidence>
<comment type="subcellular location">
    <subcellularLocation>
        <location evidence="1">Cell membrane</location>
        <topology evidence="1">Multi-pass membrane protein</topology>
    </subcellularLocation>
</comment>
<organism evidence="9 10">
    <name type="scientific">Malassezia vespertilionis</name>
    <dbReference type="NCBI Taxonomy" id="2020962"/>
    <lineage>
        <taxon>Eukaryota</taxon>
        <taxon>Fungi</taxon>
        <taxon>Dikarya</taxon>
        <taxon>Basidiomycota</taxon>
        <taxon>Ustilaginomycotina</taxon>
        <taxon>Malasseziomycetes</taxon>
        <taxon>Malasseziales</taxon>
        <taxon>Malasseziaceae</taxon>
        <taxon>Malassezia</taxon>
    </lineage>
</organism>
<gene>
    <name evidence="9" type="primary">SSU1</name>
    <name evidence="9" type="ORF">MVES_000798</name>
</gene>
<dbReference type="FunFam" id="1.50.10.150:FF:000004">
    <property type="entry name" value="Malic acid transporter"/>
    <property type="match status" value="1"/>
</dbReference>
<feature type="transmembrane region" description="Helical" evidence="8">
    <location>
        <begin position="266"/>
        <end position="286"/>
    </location>
</feature>
<proteinExistence type="inferred from homology"/>
<dbReference type="InterPro" id="IPR038665">
    <property type="entry name" value="Voltage-dep_anion_channel_sf"/>
</dbReference>
<dbReference type="Pfam" id="PF03595">
    <property type="entry name" value="SLAC1"/>
    <property type="match status" value="1"/>
</dbReference>
<comment type="similarity">
    <text evidence="2">Belongs to the tellurite-resistance/dicarboxylate transporter (TDT) family.</text>
</comment>
<dbReference type="InterPro" id="IPR004695">
    <property type="entry name" value="SLAC1/Mae1/Ssu1/TehA"/>
</dbReference>
<keyword evidence="4" id="KW-1003">Cell membrane</keyword>
<feature type="transmembrane region" description="Helical" evidence="8">
    <location>
        <begin position="134"/>
        <end position="154"/>
    </location>
</feature>
<feature type="transmembrane region" description="Helical" evidence="8">
    <location>
        <begin position="91"/>
        <end position="113"/>
    </location>
</feature>
<evidence type="ECO:0000256" key="8">
    <source>
        <dbReference type="SAM" id="Phobius"/>
    </source>
</evidence>
<evidence type="ECO:0000256" key="1">
    <source>
        <dbReference type="ARBA" id="ARBA00004651"/>
    </source>
</evidence>
<evidence type="ECO:0000256" key="5">
    <source>
        <dbReference type="ARBA" id="ARBA00022692"/>
    </source>
</evidence>
<dbReference type="Gene3D" id="1.50.10.150">
    <property type="entry name" value="Voltage-dependent anion channel"/>
    <property type="match status" value="1"/>
</dbReference>
<dbReference type="InterPro" id="IPR051629">
    <property type="entry name" value="Sulfite_efflux_TDT"/>
</dbReference>
<feature type="transmembrane region" description="Helical" evidence="8">
    <location>
        <begin position="324"/>
        <end position="348"/>
    </location>
</feature>
<keyword evidence="6 8" id="KW-1133">Transmembrane helix</keyword>
<dbReference type="OrthoDB" id="1099at2759"/>
<dbReference type="GO" id="GO:0005886">
    <property type="term" value="C:plasma membrane"/>
    <property type="evidence" value="ECO:0007669"/>
    <property type="project" value="UniProtKB-SubCell"/>
</dbReference>
<accession>A0A2N1JFB5</accession>
<dbReference type="PANTHER" id="PTHR31686">
    <property type="match status" value="1"/>
</dbReference>
<name>A0A2N1JFB5_9BASI</name>
<dbReference type="PANTHER" id="PTHR31686:SF1">
    <property type="entry name" value="SULFITE EFFLUX PUMP SSU1"/>
    <property type="match status" value="1"/>
</dbReference>
<protein>
    <submittedName>
        <fullName evidence="9">Ssu1p</fullName>
    </submittedName>
</protein>
<evidence type="ECO:0000256" key="3">
    <source>
        <dbReference type="ARBA" id="ARBA00022448"/>
    </source>
</evidence>
<keyword evidence="10" id="KW-1185">Reference proteome</keyword>
<dbReference type="AlphaFoldDB" id="A0A2N1JFB5"/>
<keyword evidence="5 8" id="KW-0812">Transmembrane</keyword>
<feature type="transmembrane region" description="Helical" evidence="8">
    <location>
        <begin position="166"/>
        <end position="186"/>
    </location>
</feature>
<keyword evidence="7 8" id="KW-0472">Membrane</keyword>
<feature type="transmembrane region" description="Helical" evidence="8">
    <location>
        <begin position="360"/>
        <end position="381"/>
    </location>
</feature>
<evidence type="ECO:0000313" key="10">
    <source>
        <dbReference type="Proteomes" id="UP000232875"/>
    </source>
</evidence>
<dbReference type="GO" id="GO:0000319">
    <property type="term" value="F:sulfite transmembrane transporter activity"/>
    <property type="evidence" value="ECO:0007669"/>
    <property type="project" value="TreeGrafter"/>
</dbReference>